<dbReference type="InterPro" id="IPR003497">
    <property type="entry name" value="BRO_N_domain"/>
</dbReference>
<sequence>MVANPFATVLKYNNSNKAIRSHVSEHNQKNYEDFKSAQIGLTGCVTSLPRTIQANPSLLTKPACLN</sequence>
<evidence type="ECO:0000259" key="1">
    <source>
        <dbReference type="Pfam" id="PF02498"/>
    </source>
</evidence>
<dbReference type="Pfam" id="PF02498">
    <property type="entry name" value="Bro-N"/>
    <property type="match status" value="1"/>
</dbReference>
<proteinExistence type="predicted"/>
<protein>
    <submittedName>
        <fullName evidence="2">BRO-J</fullName>
    </submittedName>
</protein>
<evidence type="ECO:0000313" key="2">
    <source>
        <dbReference type="EMBL" id="ABY47850.1"/>
    </source>
</evidence>
<name>A9YN01_9BBAC</name>
<keyword evidence="3" id="KW-1185">Reference proteome</keyword>
<dbReference type="GeneID" id="10973843"/>
<accession>A9YN01</accession>
<feature type="domain" description="Bro-N" evidence="1">
    <location>
        <begin position="1"/>
        <end position="65"/>
    </location>
</feature>
<dbReference type="OrthoDB" id="41435at10239"/>
<dbReference type="KEGG" id="vg:10973843"/>
<dbReference type="RefSeq" id="YP_001649141.1">
    <property type="nucleotide sequence ID" value="NC_010240.1"/>
</dbReference>
<evidence type="ECO:0000313" key="3">
    <source>
        <dbReference type="Proteomes" id="UP000203266"/>
    </source>
</evidence>
<reference evidence="2 3" key="1">
    <citation type="journal article" date="2008" name="Virus Genes">
        <title>Genomic sequence analysis of a granulovirus isolated from the Old World bollworm, Helicoverpa armigera.</title>
        <authorList>
            <person name="Harrison R.L."/>
            <person name="Popham H.J."/>
        </authorList>
    </citation>
    <scope>NUCLEOTIDE SEQUENCE [LARGE SCALE GENOMIC DNA]</scope>
</reference>
<dbReference type="EMBL" id="EU255577">
    <property type="protein sequence ID" value="ABY47850.1"/>
    <property type="molecule type" value="Genomic_DNA"/>
</dbReference>
<dbReference type="Proteomes" id="UP000203266">
    <property type="component" value="Segment"/>
</dbReference>
<organism evidence="2 3">
    <name type="scientific">Helicoverpa armigera granulovirus</name>
    <dbReference type="NCBI Taxonomy" id="489830"/>
    <lineage>
        <taxon>Viruses</taxon>
        <taxon>Viruses incertae sedis</taxon>
        <taxon>Naldaviricetes</taxon>
        <taxon>Lefavirales</taxon>
        <taxon>Baculoviridae</taxon>
        <taxon>Betabaculovirus</taxon>
        <taxon>Betabaculovirus helarmigerae</taxon>
    </lineage>
</organism>